<evidence type="ECO:0000313" key="1">
    <source>
        <dbReference type="EMBL" id="KAK9783924.1"/>
    </source>
</evidence>
<organism evidence="1 2">
    <name type="scientific">Seiridium cardinale</name>
    <dbReference type="NCBI Taxonomy" id="138064"/>
    <lineage>
        <taxon>Eukaryota</taxon>
        <taxon>Fungi</taxon>
        <taxon>Dikarya</taxon>
        <taxon>Ascomycota</taxon>
        <taxon>Pezizomycotina</taxon>
        <taxon>Sordariomycetes</taxon>
        <taxon>Xylariomycetidae</taxon>
        <taxon>Amphisphaeriales</taxon>
        <taxon>Sporocadaceae</taxon>
        <taxon>Seiridium</taxon>
    </lineage>
</organism>
<reference evidence="1 2" key="1">
    <citation type="submission" date="2024-02" db="EMBL/GenBank/DDBJ databases">
        <title>First draft genome assembly of two strains of Seiridium cardinale.</title>
        <authorList>
            <person name="Emiliani G."/>
            <person name="Scali E."/>
        </authorList>
    </citation>
    <scope>NUCLEOTIDE SEQUENCE [LARGE SCALE GENOMIC DNA]</scope>
    <source>
        <strain evidence="1 2">BM-138-000479</strain>
    </source>
</reference>
<proteinExistence type="predicted"/>
<keyword evidence="2" id="KW-1185">Reference proteome</keyword>
<dbReference type="Proteomes" id="UP001465668">
    <property type="component" value="Unassembled WGS sequence"/>
</dbReference>
<accession>A0ABR2Y9M3</accession>
<evidence type="ECO:0000313" key="2">
    <source>
        <dbReference type="Proteomes" id="UP001465668"/>
    </source>
</evidence>
<protein>
    <submittedName>
        <fullName evidence="1">Ribonuclease H-like domain-containing protein</fullName>
    </submittedName>
</protein>
<name>A0ABR2Y9M3_9PEZI</name>
<gene>
    <name evidence="1" type="ORF">SCAR479_00483</name>
</gene>
<comment type="caution">
    <text evidence="1">The sequence shown here is derived from an EMBL/GenBank/DDBJ whole genome shotgun (WGS) entry which is preliminary data.</text>
</comment>
<sequence>MHYSVNIDALILYKRRYILATASYGLWMGTVFEAPANLSSDSVSSLRPINSFNNFKTHRFYIRHRYAPTFSDLETMAAYADGACSSNGLAALKGGFAFVFNNTSTGVYSYDPGQEGPKP</sequence>
<dbReference type="EMBL" id="JARVKM010000001">
    <property type="protein sequence ID" value="KAK9783924.1"/>
    <property type="molecule type" value="Genomic_DNA"/>
</dbReference>